<keyword evidence="3 6" id="KW-1133">Transmembrane helix</keyword>
<dbReference type="STRING" id="861450.HMPREF0080_00525"/>
<evidence type="ECO:0000259" key="7">
    <source>
        <dbReference type="PROSITE" id="PS52015"/>
    </source>
</evidence>
<dbReference type="HOGENOM" id="CLU_1057240_0_0_9"/>
<evidence type="ECO:0000256" key="6">
    <source>
        <dbReference type="SAM" id="Phobius"/>
    </source>
</evidence>
<dbReference type="NCBIfam" id="TIGR01352">
    <property type="entry name" value="tonB_Cterm"/>
    <property type="match status" value="1"/>
</dbReference>
<dbReference type="AlphaFoldDB" id="G9YFW2"/>
<keyword evidence="9" id="KW-1185">Reference proteome</keyword>
<dbReference type="SUPFAM" id="SSF74653">
    <property type="entry name" value="TolA/TonB C-terminal domain"/>
    <property type="match status" value="1"/>
</dbReference>
<evidence type="ECO:0000313" key="9">
    <source>
        <dbReference type="Proteomes" id="UP000005481"/>
    </source>
</evidence>
<dbReference type="Gene3D" id="3.30.1150.10">
    <property type="match status" value="1"/>
</dbReference>
<dbReference type="Pfam" id="PF03544">
    <property type="entry name" value="TonB_C"/>
    <property type="match status" value="1"/>
</dbReference>
<evidence type="ECO:0000256" key="1">
    <source>
        <dbReference type="ARBA" id="ARBA00004167"/>
    </source>
</evidence>
<dbReference type="InterPro" id="IPR037682">
    <property type="entry name" value="TonB_C"/>
</dbReference>
<evidence type="ECO:0000256" key="4">
    <source>
        <dbReference type="ARBA" id="ARBA00023136"/>
    </source>
</evidence>
<dbReference type="GO" id="GO:0016020">
    <property type="term" value="C:membrane"/>
    <property type="evidence" value="ECO:0007669"/>
    <property type="project" value="UniProtKB-SubCell"/>
</dbReference>
<dbReference type="InterPro" id="IPR006260">
    <property type="entry name" value="TonB/TolA_C"/>
</dbReference>
<dbReference type="GO" id="GO:0055085">
    <property type="term" value="P:transmembrane transport"/>
    <property type="evidence" value="ECO:0007669"/>
    <property type="project" value="InterPro"/>
</dbReference>
<sequence length="262" mass="26751">MRDYTRAKSFALSLVINCLLLLVVALFIVPKIIQDREEEQFYVIDLQSDWEPDNEGGHSGGGGGGNLFPDKLSNEDMAKRVNQVVQAQSALVTPVQDALEDSVVVQDSSPTGDHDSSSSSSMGGVSGSGPGTGGGSGGGHGGGHGTGEGNGSGYGDGSGDGSGTGEPHGEFDAEGFRQAVEANKSYPPMLLRRRIEGTATIGATILADGTVTDVTVFSASDPQFGEAAASAARAVGSYPNPTGHAVNTSTNVIFELTENGDE</sequence>
<feature type="domain" description="TonB C-terminal" evidence="7">
    <location>
        <begin position="171"/>
        <end position="262"/>
    </location>
</feature>
<dbReference type="PROSITE" id="PS52015">
    <property type="entry name" value="TONB_CTD"/>
    <property type="match status" value="1"/>
</dbReference>
<feature type="region of interest" description="Disordered" evidence="5">
    <location>
        <begin position="105"/>
        <end position="171"/>
    </location>
</feature>
<feature type="compositionally biased region" description="Gly residues" evidence="5">
    <location>
        <begin position="124"/>
        <end position="166"/>
    </location>
</feature>
<comment type="subcellular location">
    <subcellularLocation>
        <location evidence="1">Membrane</location>
        <topology evidence="1">Single-pass membrane protein</topology>
    </subcellularLocation>
</comment>
<evidence type="ECO:0000256" key="2">
    <source>
        <dbReference type="ARBA" id="ARBA00022692"/>
    </source>
</evidence>
<keyword evidence="4 6" id="KW-0472">Membrane</keyword>
<gene>
    <name evidence="8" type="ORF">HMPREF0080_00525</name>
</gene>
<evidence type="ECO:0000256" key="5">
    <source>
        <dbReference type="SAM" id="MobiDB-lite"/>
    </source>
</evidence>
<dbReference type="EMBL" id="AGCJ01000016">
    <property type="protein sequence ID" value="EHM42653.1"/>
    <property type="molecule type" value="Genomic_DNA"/>
</dbReference>
<proteinExistence type="predicted"/>
<feature type="region of interest" description="Disordered" evidence="5">
    <location>
        <begin position="53"/>
        <end position="72"/>
    </location>
</feature>
<keyword evidence="8" id="KW-0675">Receptor</keyword>
<feature type="transmembrane region" description="Helical" evidence="6">
    <location>
        <begin position="12"/>
        <end position="33"/>
    </location>
</feature>
<dbReference type="RefSeq" id="WP_006789513.1">
    <property type="nucleotide sequence ID" value="NZ_JH417572.1"/>
</dbReference>
<name>G9YFW2_9FIRM</name>
<comment type="caution">
    <text evidence="8">The sequence shown here is derived from an EMBL/GenBank/DDBJ whole genome shotgun (WGS) entry which is preliminary data.</text>
</comment>
<dbReference type="OrthoDB" id="1632178at2"/>
<dbReference type="PATRIC" id="fig|861450.3.peg.502"/>
<evidence type="ECO:0000313" key="8">
    <source>
        <dbReference type="EMBL" id="EHM42653.1"/>
    </source>
</evidence>
<dbReference type="eggNOG" id="COG0810">
    <property type="taxonomic scope" value="Bacteria"/>
</dbReference>
<evidence type="ECO:0000256" key="3">
    <source>
        <dbReference type="ARBA" id="ARBA00022989"/>
    </source>
</evidence>
<keyword evidence="2 6" id="KW-0812">Transmembrane</keyword>
<organism evidence="8 9">
    <name type="scientific">Anaeroglobus geminatus F0357</name>
    <dbReference type="NCBI Taxonomy" id="861450"/>
    <lineage>
        <taxon>Bacteria</taxon>
        <taxon>Bacillati</taxon>
        <taxon>Bacillota</taxon>
        <taxon>Negativicutes</taxon>
        <taxon>Veillonellales</taxon>
        <taxon>Veillonellaceae</taxon>
        <taxon>Anaeroglobus</taxon>
    </lineage>
</organism>
<reference evidence="8 9" key="1">
    <citation type="submission" date="2011-08" db="EMBL/GenBank/DDBJ databases">
        <authorList>
            <person name="Weinstock G."/>
            <person name="Sodergren E."/>
            <person name="Clifton S."/>
            <person name="Fulton L."/>
            <person name="Fulton B."/>
            <person name="Courtney L."/>
            <person name="Fronick C."/>
            <person name="Harrison M."/>
            <person name="Strong C."/>
            <person name="Farmer C."/>
            <person name="Delahaunty K."/>
            <person name="Markovic C."/>
            <person name="Hall O."/>
            <person name="Minx P."/>
            <person name="Tomlinson C."/>
            <person name="Mitreva M."/>
            <person name="Hou S."/>
            <person name="Chen J."/>
            <person name="Wollam A."/>
            <person name="Pepin K.H."/>
            <person name="Johnson M."/>
            <person name="Bhonagiri V."/>
            <person name="Zhang X."/>
            <person name="Suruliraj S."/>
            <person name="Warren W."/>
            <person name="Chinwalla A."/>
            <person name="Mardis E.R."/>
            <person name="Wilson R.K."/>
        </authorList>
    </citation>
    <scope>NUCLEOTIDE SEQUENCE [LARGE SCALE GENOMIC DNA]</scope>
    <source>
        <strain evidence="8 9">F0357</strain>
    </source>
</reference>
<feature type="compositionally biased region" description="Gly residues" evidence="5">
    <location>
        <begin position="57"/>
        <end position="66"/>
    </location>
</feature>
<protein>
    <submittedName>
        <fullName evidence="8">TonB-dependent receptor</fullName>
    </submittedName>
</protein>
<dbReference type="Proteomes" id="UP000005481">
    <property type="component" value="Unassembled WGS sequence"/>
</dbReference>
<accession>G9YFW2</accession>